<dbReference type="InterPro" id="IPR011042">
    <property type="entry name" value="6-blade_b-propeller_TolB-like"/>
</dbReference>
<comment type="cofactor">
    <cofactor evidence="3">
        <name>Zn(2+)</name>
        <dbReference type="ChEBI" id="CHEBI:29105"/>
    </cofactor>
    <text evidence="3">Binds 1 divalent metal cation per subunit.</text>
</comment>
<evidence type="ECO:0000256" key="3">
    <source>
        <dbReference type="PIRSR" id="PIRSR605511-2"/>
    </source>
</evidence>
<feature type="binding site" evidence="3">
    <location>
        <position position="150"/>
    </location>
    <ligand>
        <name>a divalent metal cation</name>
        <dbReference type="ChEBI" id="CHEBI:60240"/>
    </ligand>
</feature>
<dbReference type="PANTHER" id="PTHR10907">
    <property type="entry name" value="REGUCALCIN"/>
    <property type="match status" value="1"/>
</dbReference>
<dbReference type="Proteomes" id="UP000676996">
    <property type="component" value="Unassembled WGS sequence"/>
</dbReference>
<organism evidence="5 6">
    <name type="scientific">Stakelama marina</name>
    <dbReference type="NCBI Taxonomy" id="2826939"/>
    <lineage>
        <taxon>Bacteria</taxon>
        <taxon>Pseudomonadati</taxon>
        <taxon>Pseudomonadota</taxon>
        <taxon>Alphaproteobacteria</taxon>
        <taxon>Sphingomonadales</taxon>
        <taxon>Sphingomonadaceae</taxon>
        <taxon>Stakelama</taxon>
    </lineage>
</organism>
<evidence type="ECO:0000313" key="5">
    <source>
        <dbReference type="EMBL" id="MBR0552534.1"/>
    </source>
</evidence>
<reference evidence="5" key="1">
    <citation type="submission" date="2021-04" db="EMBL/GenBank/DDBJ databases">
        <title>Ouciella asimina sp. nov., isolated from the surface seawater in the hydrothermal field of Okinawa Trough.</title>
        <authorList>
            <person name="Shuang W."/>
        </authorList>
    </citation>
    <scope>NUCLEOTIDE SEQUENCE</scope>
    <source>
        <strain evidence="5">LXI357</strain>
    </source>
</reference>
<dbReference type="PRINTS" id="PR01790">
    <property type="entry name" value="SMP30FAMILY"/>
</dbReference>
<evidence type="ECO:0000256" key="1">
    <source>
        <dbReference type="ARBA" id="ARBA00008853"/>
    </source>
</evidence>
<dbReference type="InterPro" id="IPR005511">
    <property type="entry name" value="SMP-30"/>
</dbReference>
<feature type="active site" description="Proton donor/acceptor" evidence="2">
    <location>
        <position position="199"/>
    </location>
</feature>
<dbReference type="AlphaFoldDB" id="A0A8T4IFA3"/>
<dbReference type="GO" id="GO:0019853">
    <property type="term" value="P:L-ascorbic acid biosynthetic process"/>
    <property type="evidence" value="ECO:0007669"/>
    <property type="project" value="TreeGrafter"/>
</dbReference>
<feature type="binding site" evidence="3">
    <location>
        <position position="199"/>
    </location>
    <ligand>
        <name>a divalent metal cation</name>
        <dbReference type="ChEBI" id="CHEBI:60240"/>
    </ligand>
</feature>
<dbReference type="GO" id="GO:0004341">
    <property type="term" value="F:gluconolactonase activity"/>
    <property type="evidence" value="ECO:0007669"/>
    <property type="project" value="TreeGrafter"/>
</dbReference>
<keyword evidence="3" id="KW-0479">Metal-binding</keyword>
<feature type="binding site" evidence="3">
    <location>
        <position position="102"/>
    </location>
    <ligand>
        <name>substrate</name>
    </ligand>
</feature>
<gene>
    <name evidence="5" type="ORF">J7S20_08455</name>
</gene>
<comment type="similarity">
    <text evidence="1">Belongs to the SMP-30/CGR1 family.</text>
</comment>
<keyword evidence="3" id="KW-0862">Zinc</keyword>
<feature type="binding site" evidence="3">
    <location>
        <position position="122"/>
    </location>
    <ligand>
        <name>substrate</name>
    </ligand>
</feature>
<dbReference type="EMBL" id="JAGRQC010000002">
    <property type="protein sequence ID" value="MBR0552534.1"/>
    <property type="molecule type" value="Genomic_DNA"/>
</dbReference>
<evidence type="ECO:0000259" key="4">
    <source>
        <dbReference type="Pfam" id="PF08450"/>
    </source>
</evidence>
<evidence type="ECO:0000256" key="2">
    <source>
        <dbReference type="PIRSR" id="PIRSR605511-1"/>
    </source>
</evidence>
<protein>
    <submittedName>
        <fullName evidence="5">SMP-30/gluconolactonase/LRE family protein</fullName>
    </submittedName>
</protein>
<feature type="binding site" evidence="3">
    <location>
        <position position="104"/>
    </location>
    <ligand>
        <name>substrate</name>
    </ligand>
</feature>
<dbReference type="InterPro" id="IPR013658">
    <property type="entry name" value="SGL"/>
</dbReference>
<dbReference type="PANTHER" id="PTHR10907:SF47">
    <property type="entry name" value="REGUCALCIN"/>
    <property type="match status" value="1"/>
</dbReference>
<comment type="caution">
    <text evidence="5">The sequence shown here is derived from an EMBL/GenBank/DDBJ whole genome shotgun (WGS) entry which is preliminary data.</text>
</comment>
<dbReference type="SUPFAM" id="SSF63829">
    <property type="entry name" value="Calcium-dependent phosphotriesterase"/>
    <property type="match status" value="1"/>
</dbReference>
<keyword evidence="6" id="KW-1185">Reference proteome</keyword>
<dbReference type="RefSeq" id="WP_284053809.1">
    <property type="nucleotide sequence ID" value="NZ_JAGRQC010000002.1"/>
</dbReference>
<name>A0A8T4IFA3_9SPHN</name>
<sequence length="293" mass="31492">MAQSNRLDVAFAARATLGEGPVWDAARKCLWFVDIKQKLLHRFDPATDEHAAWHAPEQIGWVLPAEDGRLVAGLKGGLYLFDPYRGMFEFFRAVPGEPGHNRLNDACTDPAGRIWFGSMDDDEQRPTGRFYRFDRGDIVPVGPDGICITNGPAISPDGDRIYFTDTLAQTIVTASIDAQGNVGATQPFLHIASDGGHPDGPITDAERCVWTGLFGGGAVERYSPDGKRIDRIEIPAANCTKAAFGGPHLSTLYITTARKGLDEAALAAQPDAGALFTIETTIKGVAATPVKLG</sequence>
<dbReference type="Pfam" id="PF08450">
    <property type="entry name" value="SGL"/>
    <property type="match status" value="1"/>
</dbReference>
<feature type="binding site" evidence="3">
    <location>
        <position position="19"/>
    </location>
    <ligand>
        <name>a divalent metal cation</name>
        <dbReference type="ChEBI" id="CHEBI:60240"/>
    </ligand>
</feature>
<proteinExistence type="inferred from homology"/>
<dbReference type="GO" id="GO:0005509">
    <property type="term" value="F:calcium ion binding"/>
    <property type="evidence" value="ECO:0007669"/>
    <property type="project" value="TreeGrafter"/>
</dbReference>
<feature type="domain" description="SMP-30/Gluconolactonase/LRE-like region" evidence="4">
    <location>
        <begin position="17"/>
        <end position="258"/>
    </location>
</feature>
<evidence type="ECO:0000313" key="6">
    <source>
        <dbReference type="Proteomes" id="UP000676996"/>
    </source>
</evidence>
<accession>A0A8T4IFA3</accession>
<dbReference type="Gene3D" id="2.120.10.30">
    <property type="entry name" value="TolB, C-terminal domain"/>
    <property type="match status" value="1"/>
</dbReference>